<dbReference type="PANTHER" id="PTHR43767">
    <property type="entry name" value="LONG-CHAIN-FATTY-ACID--COA LIGASE"/>
    <property type="match status" value="1"/>
</dbReference>
<name>A0ABV1P3B6_9ACTN</name>
<evidence type="ECO:0000259" key="1">
    <source>
        <dbReference type="Pfam" id="PF00501"/>
    </source>
</evidence>
<reference evidence="3 4" key="1">
    <citation type="submission" date="2024-02" db="EMBL/GenBank/DDBJ databases">
        <title>Full genome sequence of Nocardioides kribbensis.</title>
        <authorList>
            <person name="Poletto B.L."/>
            <person name="Silva G."/>
            <person name="Galante D."/>
            <person name="Campos K.R."/>
            <person name="Santos M.B.N."/>
            <person name="Sacchi C.T."/>
        </authorList>
    </citation>
    <scope>NUCLEOTIDE SEQUENCE [LARGE SCALE GENOMIC DNA]</scope>
    <source>
        <strain evidence="3 4">O4R</strain>
    </source>
</reference>
<organism evidence="3 4">
    <name type="scientific">Nocardioides kribbensis</name>
    <dbReference type="NCBI Taxonomy" id="305517"/>
    <lineage>
        <taxon>Bacteria</taxon>
        <taxon>Bacillati</taxon>
        <taxon>Actinomycetota</taxon>
        <taxon>Actinomycetes</taxon>
        <taxon>Propionibacteriales</taxon>
        <taxon>Nocardioidaceae</taxon>
        <taxon>Nocardioides</taxon>
    </lineage>
</organism>
<dbReference type="Proteomes" id="UP001482520">
    <property type="component" value="Unassembled WGS sequence"/>
</dbReference>
<dbReference type="InterPro" id="IPR025110">
    <property type="entry name" value="AMP-bd_C"/>
</dbReference>
<gene>
    <name evidence="3" type="ORF">V6R90_18285</name>
</gene>
<evidence type="ECO:0000259" key="2">
    <source>
        <dbReference type="Pfam" id="PF13193"/>
    </source>
</evidence>
<dbReference type="EMBL" id="JBEGDP010000032">
    <property type="protein sequence ID" value="MEQ7849229.1"/>
    <property type="molecule type" value="Genomic_DNA"/>
</dbReference>
<dbReference type="InterPro" id="IPR045851">
    <property type="entry name" value="AMP-bd_C_sf"/>
</dbReference>
<dbReference type="Gene3D" id="3.40.50.12780">
    <property type="entry name" value="N-terminal domain of ligase-like"/>
    <property type="match status" value="1"/>
</dbReference>
<sequence>MTFTFAGALRDLASRTPDATAILFEEQRLSFADLHGRGTRLAHVLDGLGVADQRRVGFLGKNSPAFFELALACSLQDAVLVGLNWRLSRSELVSITADADLSLLVVSPDLVHMVDADAGVRVVTTGPELDALVAAADDTPVETRTRGESVLLQFYSSGTTGLPKGTLITNDNLAFTRTSGRLLYGMDADTVNLVPSPLFHIGGAGYGLTALTQGGTTVLVPDSDPLTLLGAIERHGVTHAFMVPAVIQGIVGSPALRTSDVASLRVVAYGGAPMSEALLESAIAALRCDFLGVYGMTETSGTVVALAAADHDPGGPRAHLLRSIGKALPWACEVEVRDPVTLEAAEVGAVGEIWVRSGQVTPGYWRQPEATAQALTADGWLRTGDAAYRDADGFLFLHDRMKDMVITGGENVYPAEVENVLAHHPAVLEVAVIGVPSLRWGESVKALVVPRPGVEVDAADLIAFARDRLAHYKCPRAVETIEVLPRNASGKILKKELRMTHGSPVS</sequence>
<dbReference type="InterPro" id="IPR000873">
    <property type="entry name" value="AMP-dep_synth/lig_dom"/>
</dbReference>
<dbReference type="RefSeq" id="WP_349805525.1">
    <property type="nucleotide sequence ID" value="NZ_JBEGDP010000032.1"/>
</dbReference>
<dbReference type="InterPro" id="IPR042099">
    <property type="entry name" value="ANL_N_sf"/>
</dbReference>
<dbReference type="Pfam" id="PF00501">
    <property type="entry name" value="AMP-binding"/>
    <property type="match status" value="1"/>
</dbReference>
<accession>A0ABV1P3B6</accession>
<proteinExistence type="predicted"/>
<dbReference type="InterPro" id="IPR050237">
    <property type="entry name" value="ATP-dep_AMP-bd_enzyme"/>
</dbReference>
<protein>
    <submittedName>
        <fullName evidence="3">AMP-binding protein</fullName>
    </submittedName>
</protein>
<dbReference type="PANTHER" id="PTHR43767:SF1">
    <property type="entry name" value="NONRIBOSOMAL PEPTIDE SYNTHASE PES1 (EUROFUNG)-RELATED"/>
    <property type="match status" value="1"/>
</dbReference>
<evidence type="ECO:0000313" key="4">
    <source>
        <dbReference type="Proteomes" id="UP001482520"/>
    </source>
</evidence>
<keyword evidence="4" id="KW-1185">Reference proteome</keyword>
<dbReference type="SUPFAM" id="SSF56801">
    <property type="entry name" value="Acetyl-CoA synthetase-like"/>
    <property type="match status" value="1"/>
</dbReference>
<comment type="caution">
    <text evidence="3">The sequence shown here is derived from an EMBL/GenBank/DDBJ whole genome shotgun (WGS) entry which is preliminary data.</text>
</comment>
<feature type="domain" description="AMP-binding enzyme C-terminal" evidence="2">
    <location>
        <begin position="416"/>
        <end position="491"/>
    </location>
</feature>
<dbReference type="Gene3D" id="3.30.300.30">
    <property type="match status" value="1"/>
</dbReference>
<evidence type="ECO:0000313" key="3">
    <source>
        <dbReference type="EMBL" id="MEQ7849229.1"/>
    </source>
</evidence>
<dbReference type="Pfam" id="PF13193">
    <property type="entry name" value="AMP-binding_C"/>
    <property type="match status" value="1"/>
</dbReference>
<feature type="domain" description="AMP-dependent synthetase/ligase" evidence="1">
    <location>
        <begin position="12"/>
        <end position="365"/>
    </location>
</feature>